<proteinExistence type="predicted"/>
<dbReference type="RefSeq" id="WP_208324393.1">
    <property type="nucleotide sequence ID" value="NZ_SOEG01000011.1"/>
</dbReference>
<dbReference type="Gene3D" id="2.60.40.2100">
    <property type="match status" value="1"/>
</dbReference>
<protein>
    <submittedName>
        <fullName evidence="1">Putative secreted protein (Por secretion system target)</fullName>
    </submittedName>
</protein>
<dbReference type="EMBL" id="SOEG01000011">
    <property type="protein sequence ID" value="TDX51616.1"/>
    <property type="molecule type" value="Genomic_DNA"/>
</dbReference>
<evidence type="ECO:0000313" key="2">
    <source>
        <dbReference type="Proteomes" id="UP000295832"/>
    </source>
</evidence>
<name>A0A4V3GYF7_9FIRM</name>
<dbReference type="AlphaFoldDB" id="A0A4V3GYF7"/>
<dbReference type="PROSITE" id="PS51257">
    <property type="entry name" value="PROKAR_LIPOPROTEIN"/>
    <property type="match status" value="1"/>
</dbReference>
<comment type="caution">
    <text evidence="1">The sequence shown here is derived from an EMBL/GenBank/DDBJ whole genome shotgun (WGS) entry which is preliminary data.</text>
</comment>
<sequence>MTKKVSLLSVLLVLGLTLLLVGCSSTNDVAQGIEGEGNVAVKLANTEVMPQDLDSAGIDVEVFNEDGDLIESKNIKSNQQSVKLDLPKGTYSIKAVGYNNVEVKDFNIKADIANGEATNVVVKSQENTSVELKLESLLNNKEKEGDVSAQAPAAPLDYVRVFLVESSLYGQESISRYQMSTDENHGGSQLFIYTLDVGYGYSELAEMNGSSASVEKVYEELLDLDNDGIIDSRAKVWDASGYESGRFYYENTSTNSPWNTESTTLYIR</sequence>
<dbReference type="InterPro" id="IPR032624">
    <property type="entry name" value="DUF4879"/>
</dbReference>
<keyword evidence="2" id="KW-1185">Reference proteome</keyword>
<gene>
    <name evidence="1" type="ORF">C7959_11112</name>
</gene>
<organism evidence="1 2">
    <name type="scientific">Orenia marismortui</name>
    <dbReference type="NCBI Taxonomy" id="46469"/>
    <lineage>
        <taxon>Bacteria</taxon>
        <taxon>Bacillati</taxon>
        <taxon>Bacillota</taxon>
        <taxon>Clostridia</taxon>
        <taxon>Halanaerobiales</taxon>
        <taxon>Halobacteroidaceae</taxon>
        <taxon>Orenia</taxon>
    </lineage>
</organism>
<evidence type="ECO:0000313" key="1">
    <source>
        <dbReference type="EMBL" id="TDX51616.1"/>
    </source>
</evidence>
<accession>A0A4V3GYF7</accession>
<dbReference type="Proteomes" id="UP000295832">
    <property type="component" value="Unassembled WGS sequence"/>
</dbReference>
<dbReference type="Pfam" id="PF16219">
    <property type="entry name" value="DUF4879"/>
    <property type="match status" value="1"/>
</dbReference>
<reference evidence="1 2" key="1">
    <citation type="submission" date="2019-03" db="EMBL/GenBank/DDBJ databases">
        <title>Subsurface microbial communities from deep shales in Ohio and West Virginia, USA.</title>
        <authorList>
            <person name="Wrighton K."/>
        </authorList>
    </citation>
    <scope>NUCLEOTIDE SEQUENCE [LARGE SCALE GENOMIC DNA]</scope>
    <source>
        <strain evidence="1 2">MSL 6dP</strain>
    </source>
</reference>